<feature type="region of interest" description="Disordered" evidence="2">
    <location>
        <begin position="1039"/>
        <end position="1060"/>
    </location>
</feature>
<dbReference type="InterPro" id="IPR045065">
    <property type="entry name" value="XPO1/5"/>
</dbReference>
<evidence type="ECO:0000256" key="1">
    <source>
        <dbReference type="ARBA" id="ARBA00009466"/>
    </source>
</evidence>
<dbReference type="GO" id="GO:0005049">
    <property type="term" value="F:nuclear export signal receptor activity"/>
    <property type="evidence" value="ECO:0007669"/>
    <property type="project" value="InterPro"/>
</dbReference>
<comment type="caution">
    <text evidence="4">The sequence shown here is derived from an EMBL/GenBank/DDBJ whole genome shotgun (WGS) entry which is preliminary data.</text>
</comment>
<feature type="compositionally biased region" description="Basic and acidic residues" evidence="2">
    <location>
        <begin position="1045"/>
        <end position="1056"/>
    </location>
</feature>
<gene>
    <name evidence="4" type="ORF">VMCG_09660</name>
</gene>
<dbReference type="GO" id="GO:0042565">
    <property type="term" value="C:RNA nuclear export complex"/>
    <property type="evidence" value="ECO:0007669"/>
    <property type="project" value="TreeGrafter"/>
</dbReference>
<dbReference type="PROSITE" id="PS50166">
    <property type="entry name" value="IMPORTIN_B_NT"/>
    <property type="match status" value="1"/>
</dbReference>
<dbReference type="GO" id="GO:0031267">
    <property type="term" value="F:small GTPase binding"/>
    <property type="evidence" value="ECO:0007669"/>
    <property type="project" value="InterPro"/>
</dbReference>
<dbReference type="EMBL" id="LKEA01000071">
    <property type="protein sequence ID" value="ROV89335.1"/>
    <property type="molecule type" value="Genomic_DNA"/>
</dbReference>
<organism evidence="4 5">
    <name type="scientific">Cytospora schulzeri</name>
    <dbReference type="NCBI Taxonomy" id="448051"/>
    <lineage>
        <taxon>Eukaryota</taxon>
        <taxon>Fungi</taxon>
        <taxon>Dikarya</taxon>
        <taxon>Ascomycota</taxon>
        <taxon>Pezizomycotina</taxon>
        <taxon>Sordariomycetes</taxon>
        <taxon>Sordariomycetidae</taxon>
        <taxon>Diaporthales</taxon>
        <taxon>Cytosporaceae</taxon>
        <taxon>Cytospora</taxon>
    </lineage>
</organism>
<proteinExistence type="inferred from homology"/>
<feature type="domain" description="Importin N-terminal" evidence="3">
    <location>
        <begin position="51"/>
        <end position="137"/>
    </location>
</feature>
<dbReference type="OrthoDB" id="2215036at2759"/>
<comment type="similarity">
    <text evidence="1">Belongs to the exportin family.</text>
</comment>
<dbReference type="Gene3D" id="1.25.10.10">
    <property type="entry name" value="Leucine-rich Repeat Variant"/>
    <property type="match status" value="1"/>
</dbReference>
<dbReference type="GO" id="GO:0005634">
    <property type="term" value="C:nucleus"/>
    <property type="evidence" value="ECO:0007669"/>
    <property type="project" value="TreeGrafter"/>
</dbReference>
<dbReference type="GO" id="GO:0003723">
    <property type="term" value="F:RNA binding"/>
    <property type="evidence" value="ECO:0007669"/>
    <property type="project" value="TreeGrafter"/>
</dbReference>
<dbReference type="STRING" id="356882.A0A423VEU9"/>
<evidence type="ECO:0000259" key="3">
    <source>
        <dbReference type="PROSITE" id="PS50166"/>
    </source>
</evidence>
<dbReference type="Proteomes" id="UP000283895">
    <property type="component" value="Unassembled WGS sequence"/>
</dbReference>
<dbReference type="PANTHER" id="PTHR11223:SF3">
    <property type="entry name" value="EXPORTIN-5"/>
    <property type="match status" value="1"/>
</dbReference>
<sequence length="1297" mass="145875">MAALQMNGAFASGGANGTAPGLANSDIVPRILGALDVVYNPRSANQSRVEAQSFLEDVKSLKEGPSHGFTLALNKSQSPIVRYYGLSLLENSIIHRWADYAPEEAACLRGWVLELAQHVSRDDPQYIRNKIAQLWVEVAKRCWGAEWMDMDAMLVQLWQLPGFGVHKELVLSSLGSLSEEIIGGDDPIVAMRENILDKAVVDIFMPASVIAEDFPNREPGAPVRFGHEGWLQRAVVLLGDCLAFDIQNNEEVQSCAIKALHLLALILPWAFPKAIIVSRTVHFLYEGLVAPHVAVQKASLEALHALYSRSNFSDEQFSALVLPMYDKQCVERFAQLFAWSTVDAEDIDDDKYLFAKKFSEMMSHLGNYLDRKFSFIPPNSDVQTFLEFLLQVVRSQSLVVSIPVLVTWTRLLNHRALGPSIVKTHLVGPLLEVCSSRLVRYENLPEDTPDPTLILLMEDTDTIPERHAFLGNYRRYSAQVIESIVELTLTDAINYILGQTDNVLQHLYDGQPQLSAANYIKNSMAYLRVDAQFTVIESALKGYVRSRPPKGVSQEQVEAQKAQLDGHLEAWCNRLIEMKFEDPLIQKRVLQLLVAFSTTALRKNTGFMLKVLEHILMTWPSTHPEHRNYNEAIKDLQAESLNELQRLAFKMPDNLLGVYEQLDAKINEMSASGTLDERRLVNYKTFLFIIVHRATNIDQATRIQRLQTFVEPVKSQWRDEGLKRALASYQGFCEMTGLDKAQRYLVNRRVDQISDWGSVELDAEGLALQAELEERQQLMPLRATKSFLNYSVDKIEKTSPSYEASCILWQDSFPSILPQLLQFLTHAHASANPSNWAFPAEMQSIVGRVLTDRFWQAGISEGSKDDFYARVINKKNTLEGLASSIRGQIRYVREFCYSIIFCMSCLEQQFYGFQELPGPLAHALFAESYSLSPHQLIALLNLVRLLVDVCPVELRPHFLPPMLAGCFQQMDAKIKLEWDKLDQAQTVQAAADELTEEMKAESVLRQLTYSAVMMLADFLDPARLGELFKAMSSHTFETDCSTDAPAKDETQTEQDMKPTPQYPSLRKFCLMNSSIIEPLLVFMAHAIRMHDGRCCGVVLRVFRSIIPEFRGLDNKNQKVPPMDASSKHATPPDNFAIPDDTARAVREFISTDVLKACITSLHEHHFVDLQRELGNVMAAIIANYSPATQTPREVLSSLGNIKQEDVDACITNITRASTNPRQQRGHILDLLKDLKGVSISEMGKLQRDSDMSGSKKKASNRSKMAQEFMTAPPPNGREGVKRDSPDLTGVAGLFDGR</sequence>
<dbReference type="InterPro" id="IPR016024">
    <property type="entry name" value="ARM-type_fold"/>
</dbReference>
<name>A0A423VEU9_9PEZI</name>
<evidence type="ECO:0000256" key="2">
    <source>
        <dbReference type="SAM" id="MobiDB-lite"/>
    </source>
</evidence>
<feature type="region of interest" description="Disordered" evidence="2">
    <location>
        <begin position="1242"/>
        <end position="1297"/>
    </location>
</feature>
<dbReference type="InterPro" id="IPR011989">
    <property type="entry name" value="ARM-like"/>
</dbReference>
<dbReference type="Pfam" id="PF19273">
    <property type="entry name" value="Exportin-5"/>
    <property type="match status" value="2"/>
</dbReference>
<dbReference type="InterPro" id="IPR045478">
    <property type="entry name" value="Exportin-5_C"/>
</dbReference>
<protein>
    <recommendedName>
        <fullName evidence="3">Importin N-terminal domain-containing protein</fullName>
    </recommendedName>
</protein>
<dbReference type="GO" id="GO:0006611">
    <property type="term" value="P:protein export from nucleus"/>
    <property type="evidence" value="ECO:0007669"/>
    <property type="project" value="InterPro"/>
</dbReference>
<keyword evidence="5" id="KW-1185">Reference proteome</keyword>
<dbReference type="GO" id="GO:0005737">
    <property type="term" value="C:cytoplasm"/>
    <property type="evidence" value="ECO:0007669"/>
    <property type="project" value="TreeGrafter"/>
</dbReference>
<reference evidence="4 5" key="1">
    <citation type="submission" date="2015-09" db="EMBL/GenBank/DDBJ databases">
        <title>Host preference determinants of Valsa canker pathogens revealed by comparative genomics.</title>
        <authorList>
            <person name="Yin Z."/>
            <person name="Huang L."/>
        </authorList>
    </citation>
    <scope>NUCLEOTIDE SEQUENCE [LARGE SCALE GENOMIC DNA]</scope>
    <source>
        <strain evidence="4 5">03-1</strain>
    </source>
</reference>
<dbReference type="GO" id="GO:0006405">
    <property type="term" value="P:RNA export from nucleus"/>
    <property type="evidence" value="ECO:0007669"/>
    <property type="project" value="TreeGrafter"/>
</dbReference>
<evidence type="ECO:0000313" key="5">
    <source>
        <dbReference type="Proteomes" id="UP000283895"/>
    </source>
</evidence>
<accession>A0A423VEU9</accession>
<dbReference type="PANTHER" id="PTHR11223">
    <property type="entry name" value="EXPORTIN 1/5"/>
    <property type="match status" value="1"/>
</dbReference>
<evidence type="ECO:0000313" key="4">
    <source>
        <dbReference type="EMBL" id="ROV89335.1"/>
    </source>
</evidence>
<dbReference type="InterPro" id="IPR001494">
    <property type="entry name" value="Importin-beta_N"/>
</dbReference>
<dbReference type="SUPFAM" id="SSF48371">
    <property type="entry name" value="ARM repeat"/>
    <property type="match status" value="1"/>
</dbReference>